<dbReference type="AlphaFoldDB" id="A0A9Q3Q4I9"/>
<name>A0A9Q3Q4I9_9BASI</name>
<keyword evidence="3" id="KW-1185">Reference proteome</keyword>
<comment type="caution">
    <text evidence="2">The sequence shown here is derived from an EMBL/GenBank/DDBJ whole genome shotgun (WGS) entry which is preliminary data.</text>
</comment>
<feature type="region of interest" description="Disordered" evidence="1">
    <location>
        <begin position="1"/>
        <end position="54"/>
    </location>
</feature>
<feature type="region of interest" description="Disordered" evidence="1">
    <location>
        <begin position="115"/>
        <end position="189"/>
    </location>
</feature>
<proteinExistence type="predicted"/>
<evidence type="ECO:0000256" key="1">
    <source>
        <dbReference type="SAM" id="MobiDB-lite"/>
    </source>
</evidence>
<reference evidence="2" key="1">
    <citation type="submission" date="2021-03" db="EMBL/GenBank/DDBJ databases">
        <title>Draft genome sequence of rust myrtle Austropuccinia psidii MF-1, a brazilian biotype.</title>
        <authorList>
            <person name="Quecine M.C."/>
            <person name="Pachon D.M.R."/>
            <person name="Bonatelli M.L."/>
            <person name="Correr F.H."/>
            <person name="Franceschini L.M."/>
            <person name="Leite T.F."/>
            <person name="Margarido G.R.A."/>
            <person name="Almeida C.A."/>
            <person name="Ferrarezi J.A."/>
            <person name="Labate C.A."/>
        </authorList>
    </citation>
    <scope>NUCLEOTIDE SEQUENCE</scope>
    <source>
        <strain evidence="2">MF-1</strain>
    </source>
</reference>
<organism evidence="2 3">
    <name type="scientific">Austropuccinia psidii MF-1</name>
    <dbReference type="NCBI Taxonomy" id="1389203"/>
    <lineage>
        <taxon>Eukaryota</taxon>
        <taxon>Fungi</taxon>
        <taxon>Dikarya</taxon>
        <taxon>Basidiomycota</taxon>
        <taxon>Pucciniomycotina</taxon>
        <taxon>Pucciniomycetes</taxon>
        <taxon>Pucciniales</taxon>
        <taxon>Sphaerophragmiaceae</taxon>
        <taxon>Austropuccinia</taxon>
    </lineage>
</organism>
<feature type="compositionally biased region" description="Polar residues" evidence="1">
    <location>
        <begin position="1"/>
        <end position="11"/>
    </location>
</feature>
<feature type="compositionally biased region" description="Basic residues" evidence="1">
    <location>
        <begin position="152"/>
        <end position="162"/>
    </location>
</feature>
<evidence type="ECO:0000313" key="2">
    <source>
        <dbReference type="EMBL" id="MBW0585156.1"/>
    </source>
</evidence>
<feature type="compositionally biased region" description="Basic and acidic residues" evidence="1">
    <location>
        <begin position="16"/>
        <end position="26"/>
    </location>
</feature>
<dbReference type="Proteomes" id="UP000765509">
    <property type="component" value="Unassembled WGS sequence"/>
</dbReference>
<gene>
    <name evidence="2" type="ORF">O181_124871</name>
</gene>
<evidence type="ECO:0000313" key="3">
    <source>
        <dbReference type="Proteomes" id="UP000765509"/>
    </source>
</evidence>
<accession>A0A9Q3Q4I9</accession>
<dbReference type="EMBL" id="AVOT02120083">
    <property type="protein sequence ID" value="MBW0585156.1"/>
    <property type="molecule type" value="Genomic_DNA"/>
</dbReference>
<sequence length="189" mass="20963">MTTKRGSQYFIQSDGDGFRGRIDSSKGKIKGNIPSGTESTQESALSQRQAPEMPMISEPELELIQTVLHSVQRQGLVNVASNTPRSDELLAHPPKSSSPRRRLWYTPMDGIHCHPSLKSKRSRSTTPKIGTQAKKKPQWLLPASPKSANLPKKGRRTRKRIGGNHIPQATGFQKSKKMPGTMSSTWPQL</sequence>
<protein>
    <submittedName>
        <fullName evidence="2">Uncharacterized protein</fullName>
    </submittedName>
</protein>
<feature type="compositionally biased region" description="Polar residues" evidence="1">
    <location>
        <begin position="34"/>
        <end position="49"/>
    </location>
</feature>